<dbReference type="GO" id="GO:0005737">
    <property type="term" value="C:cytoplasm"/>
    <property type="evidence" value="ECO:0007669"/>
    <property type="project" value="UniProtKB-ARBA"/>
</dbReference>
<keyword evidence="10" id="KW-0645">Protease</keyword>
<comment type="similarity">
    <text evidence="2">Belongs to the peptidase M24B family.</text>
</comment>
<evidence type="ECO:0000256" key="5">
    <source>
        <dbReference type="ARBA" id="ARBA00023211"/>
    </source>
</evidence>
<dbReference type="InterPro" id="IPR000994">
    <property type="entry name" value="Pept_M24"/>
</dbReference>
<dbReference type="InterPro" id="IPR050422">
    <property type="entry name" value="X-Pro_aminopeptidase_P"/>
</dbReference>
<feature type="region of interest" description="Disordered" evidence="6">
    <location>
        <begin position="27"/>
        <end position="98"/>
    </location>
</feature>
<dbReference type="Pfam" id="PF01321">
    <property type="entry name" value="Creatinase_N"/>
    <property type="match status" value="1"/>
</dbReference>
<dbReference type="GO" id="GO:0070006">
    <property type="term" value="F:metalloaminopeptidase activity"/>
    <property type="evidence" value="ECO:0007669"/>
    <property type="project" value="InterPro"/>
</dbReference>
<dbReference type="GO" id="GO:0046872">
    <property type="term" value="F:metal ion binding"/>
    <property type="evidence" value="ECO:0007669"/>
    <property type="project" value="UniProtKB-KW"/>
</dbReference>
<evidence type="ECO:0000259" key="9">
    <source>
        <dbReference type="Pfam" id="PF16188"/>
    </source>
</evidence>
<dbReference type="Gene3D" id="3.40.350.10">
    <property type="entry name" value="Creatinase/prolidase N-terminal domain"/>
    <property type="match status" value="2"/>
</dbReference>
<dbReference type="InterPro" id="IPR029149">
    <property type="entry name" value="Creatin/AminoP/Spt16_N"/>
</dbReference>
<dbReference type="InterPro" id="IPR033740">
    <property type="entry name" value="Pept_M24B"/>
</dbReference>
<feature type="domain" description="Creatinase N-terminal" evidence="8">
    <location>
        <begin position="189"/>
        <end position="319"/>
    </location>
</feature>
<feature type="compositionally biased region" description="Polar residues" evidence="6">
    <location>
        <begin position="50"/>
        <end position="63"/>
    </location>
</feature>
<feature type="compositionally biased region" description="Polar residues" evidence="6">
    <location>
        <begin position="28"/>
        <end position="40"/>
    </location>
</feature>
<keyword evidence="10" id="KW-0031">Aminopeptidase</keyword>
<dbReference type="SUPFAM" id="SSF101447">
    <property type="entry name" value="Formin homology 2 domain (FH2 domain)"/>
    <property type="match status" value="1"/>
</dbReference>
<dbReference type="SUPFAM" id="SSF55920">
    <property type="entry name" value="Creatinase/aminopeptidase"/>
    <property type="match status" value="1"/>
</dbReference>
<accession>A0A0D7B855</accession>
<name>A0A0D7B855_9AGAR</name>
<dbReference type="Pfam" id="PF16188">
    <property type="entry name" value="Peptidase_M24_C"/>
    <property type="match status" value="1"/>
</dbReference>
<keyword evidence="11" id="KW-1185">Reference proteome</keyword>
<evidence type="ECO:0000256" key="6">
    <source>
        <dbReference type="SAM" id="MobiDB-lite"/>
    </source>
</evidence>
<dbReference type="AlphaFoldDB" id="A0A0D7B855"/>
<dbReference type="PANTHER" id="PTHR43763:SF17">
    <property type="entry name" value="AMINOPEPTIDASE P, CYTOPLASMIC-RELATED"/>
    <property type="match status" value="1"/>
</dbReference>
<dbReference type="InterPro" id="IPR000587">
    <property type="entry name" value="Creatinase_N"/>
</dbReference>
<proteinExistence type="inferred from homology"/>
<dbReference type="OrthoDB" id="9995434at2759"/>
<comment type="cofactor">
    <cofactor evidence="1">
        <name>Mn(2+)</name>
        <dbReference type="ChEBI" id="CHEBI:29035"/>
    </cofactor>
</comment>
<gene>
    <name evidence="10" type="ORF">CYLTODRAFT_423402</name>
</gene>
<evidence type="ECO:0000313" key="11">
    <source>
        <dbReference type="Proteomes" id="UP000054007"/>
    </source>
</evidence>
<keyword evidence="4" id="KW-0378">Hydrolase</keyword>
<dbReference type="Gene3D" id="3.90.230.10">
    <property type="entry name" value="Creatinase/methionine aminopeptidase superfamily"/>
    <property type="match status" value="1"/>
</dbReference>
<reference evidence="10 11" key="1">
    <citation type="journal article" date="2015" name="Fungal Genet. Biol.">
        <title>Evolution of novel wood decay mechanisms in Agaricales revealed by the genome sequences of Fistulina hepatica and Cylindrobasidium torrendii.</title>
        <authorList>
            <person name="Floudas D."/>
            <person name="Held B.W."/>
            <person name="Riley R."/>
            <person name="Nagy L.G."/>
            <person name="Koehler G."/>
            <person name="Ransdell A.S."/>
            <person name="Younus H."/>
            <person name="Chow J."/>
            <person name="Chiniquy J."/>
            <person name="Lipzen A."/>
            <person name="Tritt A."/>
            <person name="Sun H."/>
            <person name="Haridas S."/>
            <person name="LaButti K."/>
            <person name="Ohm R.A."/>
            <person name="Kues U."/>
            <person name="Blanchette R.A."/>
            <person name="Grigoriev I.V."/>
            <person name="Minto R.E."/>
            <person name="Hibbett D.S."/>
        </authorList>
    </citation>
    <scope>NUCLEOTIDE SEQUENCE [LARGE SCALE GENOMIC DNA]</scope>
    <source>
        <strain evidence="10 11">FP15055 ss-10</strain>
    </source>
</reference>
<feature type="compositionally biased region" description="Basic and acidic residues" evidence="6">
    <location>
        <begin position="169"/>
        <end position="179"/>
    </location>
</feature>
<protein>
    <submittedName>
        <fullName evidence="10">Creatinase/aminopeptidase</fullName>
    </submittedName>
</protein>
<dbReference type="Proteomes" id="UP000054007">
    <property type="component" value="Unassembled WGS sequence"/>
</dbReference>
<dbReference type="FunFam" id="3.90.230.10:FF:000007">
    <property type="entry name" value="Xaa-Pro aminopeptidase P"/>
    <property type="match status" value="1"/>
</dbReference>
<dbReference type="SUPFAM" id="SSF53092">
    <property type="entry name" value="Creatinase/prolidase N-terminal domain"/>
    <property type="match status" value="1"/>
</dbReference>
<dbReference type="Pfam" id="PF00557">
    <property type="entry name" value="Peptidase_M24"/>
    <property type="match status" value="1"/>
</dbReference>
<organism evidence="10 11">
    <name type="scientific">Cylindrobasidium torrendii FP15055 ss-10</name>
    <dbReference type="NCBI Taxonomy" id="1314674"/>
    <lineage>
        <taxon>Eukaryota</taxon>
        <taxon>Fungi</taxon>
        <taxon>Dikarya</taxon>
        <taxon>Basidiomycota</taxon>
        <taxon>Agaricomycotina</taxon>
        <taxon>Agaricomycetes</taxon>
        <taxon>Agaricomycetidae</taxon>
        <taxon>Agaricales</taxon>
        <taxon>Marasmiineae</taxon>
        <taxon>Physalacriaceae</taxon>
        <taxon>Cylindrobasidium</taxon>
    </lineage>
</organism>
<sequence>MAPPPPPPPPPPPLCLPFFGNKEKRRLSFSSTGLPPTASNEKLVRHDTQRSYGSTSTGRTMPSTPDDGVTFKSDSEKYSVMPRSGIDAKPTMSRSNTMMGSKKGWFGLGKKDVQFQAGGDLSRGNSQRTKGDSAPPTRHNSQSTQASRRTNRTDRTRASQDTLVQSDSMYRRKVEETDSVREVVPTQQRLSDLRSQMVKENLDIYVIPSEDAHGSEYVAQSDMRRQYITGFSGSAGTAIVSQTSAWLVTDSRYWLQAVEQIDRNWKLIRAGHAGEARDWIEFVESISKNKRIGIDGRMLSYDKAITLNSKVVPKGAKLVYPVQNLVDLIWKNKPSRSKDPVFIQPIEFSGEDAKSKIAKVRQWIKSRPPDRPSYARADPKPHNYQIGMLITALDQVAWMLNLRGSDIPFTPVFHAYLYIGLKVAILFLEGCKVNQNSADYLRSMGVERRDYNDIWKFLRKREWNEEGKIIISPESSYTISLVLSSYRTTILPSHVRELMAFKNATEIEGMRQAYLRDGVAFVQFIAWLEDKINNKGYDISEWEAAQRMLEFRRKLPHFMGLAYGTISGSGPNGALPHYEPRKNDARMIDKETPYVNDSGGNYRDGTCDTTRTIHLGRPTPEQCEAYTRVLQGHIAIDTAVFPDGTSGRQLDVLARNALWKEGMNYGHGTGHGFGSYLTVHEGPHGFGIEVPLHAGNVITNEPGYYVQEKWGVRIESALVVQKTRPRNATDGTWLCFERLTAVPIQTKMVNKDMLTSHEKAWLIAHNKECLRKLKPLLSHDKRALDWLKRECSRDIGLAAPVAGGITIDWG</sequence>
<dbReference type="Pfam" id="PF16189">
    <property type="entry name" value="Creatinase_N_2"/>
    <property type="match status" value="1"/>
</dbReference>
<evidence type="ECO:0000256" key="1">
    <source>
        <dbReference type="ARBA" id="ARBA00001936"/>
    </source>
</evidence>
<keyword evidence="5" id="KW-0464">Manganese</keyword>
<feature type="region of interest" description="Disordered" evidence="6">
    <location>
        <begin position="116"/>
        <end position="179"/>
    </location>
</feature>
<dbReference type="InterPro" id="IPR032416">
    <property type="entry name" value="Peptidase_M24_C"/>
</dbReference>
<evidence type="ECO:0000256" key="2">
    <source>
        <dbReference type="ARBA" id="ARBA00008766"/>
    </source>
</evidence>
<feature type="compositionally biased region" description="Polar residues" evidence="6">
    <location>
        <begin position="159"/>
        <end position="168"/>
    </location>
</feature>
<keyword evidence="3" id="KW-0479">Metal-binding</keyword>
<evidence type="ECO:0000259" key="8">
    <source>
        <dbReference type="Pfam" id="PF01321"/>
    </source>
</evidence>
<dbReference type="CDD" id="cd01085">
    <property type="entry name" value="APP"/>
    <property type="match status" value="1"/>
</dbReference>
<dbReference type="InterPro" id="IPR036005">
    <property type="entry name" value="Creatinase/aminopeptidase-like"/>
</dbReference>
<dbReference type="PANTHER" id="PTHR43763">
    <property type="entry name" value="XAA-PRO AMINOPEPTIDASE 1"/>
    <property type="match status" value="1"/>
</dbReference>
<dbReference type="FunFam" id="3.40.350.10:FF:000003">
    <property type="entry name" value="Xaa-pro aminopeptidase P"/>
    <property type="match status" value="1"/>
</dbReference>
<dbReference type="STRING" id="1314674.A0A0D7B855"/>
<evidence type="ECO:0000313" key="10">
    <source>
        <dbReference type="EMBL" id="KIY66435.1"/>
    </source>
</evidence>
<evidence type="ECO:0000256" key="4">
    <source>
        <dbReference type="ARBA" id="ARBA00022801"/>
    </source>
</evidence>
<evidence type="ECO:0000259" key="7">
    <source>
        <dbReference type="Pfam" id="PF00557"/>
    </source>
</evidence>
<feature type="domain" description="Peptidase M24" evidence="7">
    <location>
        <begin position="508"/>
        <end position="721"/>
    </location>
</feature>
<dbReference type="EMBL" id="KN880554">
    <property type="protein sequence ID" value="KIY66435.1"/>
    <property type="molecule type" value="Genomic_DNA"/>
</dbReference>
<feature type="compositionally biased region" description="Polar residues" evidence="6">
    <location>
        <begin position="138"/>
        <end position="148"/>
    </location>
</feature>
<feature type="domain" description="Peptidase M24 C-terminal" evidence="9">
    <location>
        <begin position="733"/>
        <end position="792"/>
    </location>
</feature>
<evidence type="ECO:0000256" key="3">
    <source>
        <dbReference type="ARBA" id="ARBA00022723"/>
    </source>
</evidence>